<accession>A0AAN9LSD0</accession>
<reference evidence="1 2" key="1">
    <citation type="submission" date="2024-01" db="EMBL/GenBank/DDBJ databases">
        <title>The genomes of 5 underutilized Papilionoideae crops provide insights into root nodulation and disease resistanc.</title>
        <authorList>
            <person name="Jiang F."/>
        </authorList>
    </citation>
    <scope>NUCLEOTIDE SEQUENCE [LARGE SCALE GENOMIC DNA]</scope>
    <source>
        <strain evidence="1">LVBAO_FW01</strain>
        <tissue evidence="1">Leaves</tissue>
    </source>
</reference>
<proteinExistence type="predicted"/>
<sequence>MLIKKLSSYRSKKECFKLLEMLKAHKKGVRRVTVNILEDIAQVIGPQGVLAALLDNLKVQGKLVGSGRTLILALDLFYSSNIAMLIWAIGPDPLSDDGPKSGQLFLHLITSLSWVSFAVNIKSEMPISVGSILIKTLQYSLVGSTDIECGHKIAAFHERWTFVAFEALITAIHHIIEPLSEMPDSVCWPKGLISKSIPCSFSHGYTQTMQPIWVLCSIPSHMRCIRQLQLGLQNGPHMQHSQQALVSVEKSEGQWSHAFIAFQGSNKLGHNRPFQFQISCSSGYWPYHTPKSIGIRPYNGHAAWSGHATHPKSITNGPRLRPS</sequence>
<dbReference type="GO" id="GO:0000245">
    <property type="term" value="P:spliceosomal complex assembly"/>
    <property type="evidence" value="ECO:0007669"/>
    <property type="project" value="InterPro"/>
</dbReference>
<evidence type="ECO:0000313" key="2">
    <source>
        <dbReference type="Proteomes" id="UP001367508"/>
    </source>
</evidence>
<dbReference type="PANTHER" id="PTHR12097">
    <property type="entry name" value="SPLICING FACTOR 3B, SUBUNIT 1-RELATED"/>
    <property type="match status" value="1"/>
</dbReference>
<dbReference type="InterPro" id="IPR038737">
    <property type="entry name" value="SF3b_su1-like"/>
</dbReference>
<dbReference type="AlphaFoldDB" id="A0AAN9LSD0"/>
<dbReference type="Proteomes" id="UP001367508">
    <property type="component" value="Unassembled WGS sequence"/>
</dbReference>
<gene>
    <name evidence="1" type="ORF">VNO77_19319</name>
</gene>
<comment type="caution">
    <text evidence="1">The sequence shown here is derived from an EMBL/GenBank/DDBJ whole genome shotgun (WGS) entry which is preliminary data.</text>
</comment>
<protein>
    <submittedName>
        <fullName evidence="1">Uncharacterized protein</fullName>
    </submittedName>
</protein>
<dbReference type="EMBL" id="JAYMYQ010000004">
    <property type="protein sequence ID" value="KAK7338693.1"/>
    <property type="molecule type" value="Genomic_DNA"/>
</dbReference>
<evidence type="ECO:0000313" key="1">
    <source>
        <dbReference type="EMBL" id="KAK7338693.1"/>
    </source>
</evidence>
<keyword evidence="2" id="KW-1185">Reference proteome</keyword>
<dbReference type="GO" id="GO:0003729">
    <property type="term" value="F:mRNA binding"/>
    <property type="evidence" value="ECO:0007669"/>
    <property type="project" value="InterPro"/>
</dbReference>
<name>A0AAN9LSD0_CANGL</name>
<organism evidence="1 2">
    <name type="scientific">Canavalia gladiata</name>
    <name type="common">Sword bean</name>
    <name type="synonym">Dolichos gladiatus</name>
    <dbReference type="NCBI Taxonomy" id="3824"/>
    <lineage>
        <taxon>Eukaryota</taxon>
        <taxon>Viridiplantae</taxon>
        <taxon>Streptophyta</taxon>
        <taxon>Embryophyta</taxon>
        <taxon>Tracheophyta</taxon>
        <taxon>Spermatophyta</taxon>
        <taxon>Magnoliopsida</taxon>
        <taxon>eudicotyledons</taxon>
        <taxon>Gunneridae</taxon>
        <taxon>Pentapetalae</taxon>
        <taxon>rosids</taxon>
        <taxon>fabids</taxon>
        <taxon>Fabales</taxon>
        <taxon>Fabaceae</taxon>
        <taxon>Papilionoideae</taxon>
        <taxon>50 kb inversion clade</taxon>
        <taxon>NPAAA clade</taxon>
        <taxon>indigoferoid/millettioid clade</taxon>
        <taxon>Phaseoleae</taxon>
        <taxon>Canavalia</taxon>
    </lineage>
</organism>